<feature type="domain" description="SCP" evidence="2">
    <location>
        <begin position="266"/>
        <end position="418"/>
    </location>
</feature>
<reference evidence="4" key="1">
    <citation type="submission" date="2022-11" db="UniProtKB">
        <authorList>
            <consortium name="WormBaseParasite"/>
        </authorList>
    </citation>
    <scope>IDENTIFICATION</scope>
</reference>
<dbReference type="GO" id="GO:0005576">
    <property type="term" value="C:extracellular region"/>
    <property type="evidence" value="ECO:0007669"/>
    <property type="project" value="InterPro"/>
</dbReference>
<dbReference type="WBParaSite" id="ACRNAN_scaffold639.g14956.t1">
    <property type="protein sequence ID" value="ACRNAN_scaffold639.g14956.t1"/>
    <property type="gene ID" value="ACRNAN_scaffold639.g14956"/>
</dbReference>
<organism evidence="3 4">
    <name type="scientific">Acrobeloides nanus</name>
    <dbReference type="NCBI Taxonomy" id="290746"/>
    <lineage>
        <taxon>Eukaryota</taxon>
        <taxon>Metazoa</taxon>
        <taxon>Ecdysozoa</taxon>
        <taxon>Nematoda</taxon>
        <taxon>Chromadorea</taxon>
        <taxon>Rhabditida</taxon>
        <taxon>Tylenchina</taxon>
        <taxon>Cephalobomorpha</taxon>
        <taxon>Cephaloboidea</taxon>
        <taxon>Cephalobidae</taxon>
        <taxon>Acrobeloides</taxon>
    </lineage>
</organism>
<dbReference type="Pfam" id="PF00188">
    <property type="entry name" value="CAP"/>
    <property type="match status" value="1"/>
</dbReference>
<evidence type="ECO:0000313" key="3">
    <source>
        <dbReference type="Proteomes" id="UP000887540"/>
    </source>
</evidence>
<dbReference type="InterPro" id="IPR034113">
    <property type="entry name" value="SCP_GAPR1-like"/>
</dbReference>
<dbReference type="InterPro" id="IPR014044">
    <property type="entry name" value="CAP_dom"/>
</dbReference>
<keyword evidence="3" id="KW-1185">Reference proteome</keyword>
<dbReference type="PANTHER" id="PTHR10334">
    <property type="entry name" value="CYSTEINE-RICH SECRETORY PROTEIN-RELATED"/>
    <property type="match status" value="1"/>
</dbReference>
<proteinExistence type="predicted"/>
<evidence type="ECO:0000259" key="2">
    <source>
        <dbReference type="SMART" id="SM00198"/>
    </source>
</evidence>
<protein>
    <submittedName>
        <fullName evidence="4">SCP domain-containing protein</fullName>
    </submittedName>
</protein>
<sequence length="433" mass="49802">MQTQILIFIFLGALMNYARASVVELIVTKYQALDYTEIRDVKNKRYSFNFCLCTQPTAHPTTDHSCECKMNRLGKTAAESVPKVIFPSSCLYTSDENKCLTASFGSASSRYLYASVQIDARVLTKPEWQSLQVTRYKKTVKLASCGNSKFIELTYSVLGDKKETEILPTHTEHKVHVEQPHAYAHPRTNAVEALQRFMRTHHTPPQQHVNHAQGHQTITITRSRVSKNEGPKFKLESAKNFRDITLYLMELSLQQRVKPTNFDIPAFKQAVLQANNRYRYIHGVAPLSYDKAAENEAQTWARNLASRQICLEHDPKRKYGENLFYFAFDYYTDAVSMADALTYGFYIEGRGYNYNTIPSDYYNRGHFTQMIWAASQRMGVGIAISYYNGRRTNSCQPSRPAYMLYVVVKYDPPGNVRTKRAFIDNVRPVMRKL</sequence>
<dbReference type="CDD" id="cd05382">
    <property type="entry name" value="CAP_GAPR1-like"/>
    <property type="match status" value="1"/>
</dbReference>
<evidence type="ECO:0000313" key="4">
    <source>
        <dbReference type="WBParaSite" id="ACRNAN_scaffold639.g14956.t1"/>
    </source>
</evidence>
<dbReference type="PRINTS" id="PR00837">
    <property type="entry name" value="V5TPXLIKE"/>
</dbReference>
<evidence type="ECO:0000256" key="1">
    <source>
        <dbReference type="SAM" id="SignalP"/>
    </source>
</evidence>
<feature type="signal peptide" evidence="1">
    <location>
        <begin position="1"/>
        <end position="20"/>
    </location>
</feature>
<name>A0A914E8C9_9BILA</name>
<dbReference type="InterPro" id="IPR035940">
    <property type="entry name" value="CAP_sf"/>
</dbReference>
<dbReference type="PROSITE" id="PS01009">
    <property type="entry name" value="CRISP_1"/>
    <property type="match status" value="1"/>
</dbReference>
<dbReference type="SMART" id="SM00198">
    <property type="entry name" value="SCP"/>
    <property type="match status" value="1"/>
</dbReference>
<dbReference type="Proteomes" id="UP000887540">
    <property type="component" value="Unplaced"/>
</dbReference>
<dbReference type="AlphaFoldDB" id="A0A914E8C9"/>
<dbReference type="Gene3D" id="3.40.33.10">
    <property type="entry name" value="CAP"/>
    <property type="match status" value="1"/>
</dbReference>
<accession>A0A914E8C9</accession>
<dbReference type="InterPro" id="IPR018244">
    <property type="entry name" value="Allrgn_V5/Tpx1_CS"/>
</dbReference>
<feature type="chain" id="PRO_5036698433" evidence="1">
    <location>
        <begin position="21"/>
        <end position="433"/>
    </location>
</feature>
<dbReference type="SUPFAM" id="SSF55797">
    <property type="entry name" value="PR-1-like"/>
    <property type="match status" value="1"/>
</dbReference>
<keyword evidence="1" id="KW-0732">Signal</keyword>
<dbReference type="InterPro" id="IPR001283">
    <property type="entry name" value="CRISP-related"/>
</dbReference>